<comment type="caution">
    <text evidence="6">The sequence shown here is derived from an EMBL/GenBank/DDBJ whole genome shotgun (WGS) entry which is preliminary data.</text>
</comment>
<evidence type="ECO:0000259" key="5">
    <source>
        <dbReference type="PROSITE" id="PS01031"/>
    </source>
</evidence>
<dbReference type="GO" id="GO:0051082">
    <property type="term" value="F:unfolded protein binding"/>
    <property type="evidence" value="ECO:0007669"/>
    <property type="project" value="TreeGrafter"/>
</dbReference>
<dbReference type="SUPFAM" id="SSF49764">
    <property type="entry name" value="HSP20-like chaperones"/>
    <property type="match status" value="1"/>
</dbReference>
<evidence type="ECO:0000256" key="4">
    <source>
        <dbReference type="SAM" id="MobiDB-lite"/>
    </source>
</evidence>
<dbReference type="InterPro" id="IPR001436">
    <property type="entry name" value="Alpha-crystallin/sHSP_animal"/>
</dbReference>
<dbReference type="InterPro" id="IPR008978">
    <property type="entry name" value="HSP20-like_chaperone"/>
</dbReference>
<dbReference type="PANTHER" id="PTHR45640">
    <property type="entry name" value="HEAT SHOCK PROTEIN HSP-12.2-RELATED"/>
    <property type="match status" value="1"/>
</dbReference>
<evidence type="ECO:0000256" key="2">
    <source>
        <dbReference type="PROSITE-ProRule" id="PRU00285"/>
    </source>
</evidence>
<dbReference type="PROSITE" id="PS01031">
    <property type="entry name" value="SHSP"/>
    <property type="match status" value="1"/>
</dbReference>
<accession>A0A7J7JQM0</accession>
<evidence type="ECO:0000256" key="3">
    <source>
        <dbReference type="RuleBase" id="RU003616"/>
    </source>
</evidence>
<dbReference type="Gene3D" id="2.60.40.790">
    <property type="match status" value="1"/>
</dbReference>
<dbReference type="GO" id="GO:0042026">
    <property type="term" value="P:protein refolding"/>
    <property type="evidence" value="ECO:0007669"/>
    <property type="project" value="TreeGrafter"/>
</dbReference>
<keyword evidence="1" id="KW-0346">Stress response</keyword>
<protein>
    <recommendedName>
        <fullName evidence="5">SHSP domain-containing protein</fullName>
    </recommendedName>
</protein>
<evidence type="ECO:0000256" key="1">
    <source>
        <dbReference type="ARBA" id="ARBA00023016"/>
    </source>
</evidence>
<sequence>MMKSVFSRDGILSITAPIKPPHYNPLPIRQYSPPPLTSSDHHLAAQGQSNSFMASPFDAMSSNALTSYNCDPAPTSQSHRSASNSASLTNDACSSLDFALPVSGYLPEDITVTVDGRKVKVYGKHVETRVGGRKTHNEFTKMFDLPSSVRPESVRCYIKDGHTLHIRANIEDNLTGAVHFLPITRKW</sequence>
<keyword evidence="7" id="KW-1185">Reference proteome</keyword>
<dbReference type="Pfam" id="PF00011">
    <property type="entry name" value="HSP20"/>
    <property type="match status" value="1"/>
</dbReference>
<name>A0A7J7JQM0_BUGNE</name>
<evidence type="ECO:0000313" key="7">
    <source>
        <dbReference type="Proteomes" id="UP000593567"/>
    </source>
</evidence>
<feature type="domain" description="SHSP" evidence="5">
    <location>
        <begin position="78"/>
        <end position="186"/>
    </location>
</feature>
<evidence type="ECO:0000313" key="6">
    <source>
        <dbReference type="EMBL" id="KAF6027934.1"/>
    </source>
</evidence>
<feature type="region of interest" description="Disordered" evidence="4">
    <location>
        <begin position="23"/>
        <end position="42"/>
    </location>
</feature>
<dbReference type="InterPro" id="IPR002068">
    <property type="entry name" value="A-crystallin/Hsp20_dom"/>
</dbReference>
<dbReference type="Proteomes" id="UP000593567">
    <property type="component" value="Unassembled WGS sequence"/>
</dbReference>
<gene>
    <name evidence="6" type="ORF">EB796_013752</name>
</gene>
<comment type="similarity">
    <text evidence="2 3">Belongs to the small heat shock protein (HSP20) family.</text>
</comment>
<dbReference type="AlphaFoldDB" id="A0A7J7JQM0"/>
<dbReference type="GO" id="GO:0005737">
    <property type="term" value="C:cytoplasm"/>
    <property type="evidence" value="ECO:0007669"/>
    <property type="project" value="TreeGrafter"/>
</dbReference>
<dbReference type="PANTHER" id="PTHR45640:SF2">
    <property type="entry name" value="HEAT SHOCK PROTEIN BETA-11-RELATED"/>
    <property type="match status" value="1"/>
</dbReference>
<reference evidence="6" key="1">
    <citation type="submission" date="2020-06" db="EMBL/GenBank/DDBJ databases">
        <title>Draft genome of Bugula neritina, a colonial animal packing powerful symbionts and potential medicines.</title>
        <authorList>
            <person name="Rayko M."/>
        </authorList>
    </citation>
    <scope>NUCLEOTIDE SEQUENCE [LARGE SCALE GENOMIC DNA]</scope>
    <source>
        <strain evidence="6">Kwan_BN1</strain>
    </source>
</reference>
<dbReference type="GO" id="GO:0005634">
    <property type="term" value="C:nucleus"/>
    <property type="evidence" value="ECO:0007669"/>
    <property type="project" value="TreeGrafter"/>
</dbReference>
<dbReference type="OrthoDB" id="10060792at2759"/>
<dbReference type="GO" id="GO:0009408">
    <property type="term" value="P:response to heat"/>
    <property type="evidence" value="ECO:0007669"/>
    <property type="project" value="TreeGrafter"/>
</dbReference>
<dbReference type="CDD" id="cd06526">
    <property type="entry name" value="metazoan_ACD"/>
    <property type="match status" value="1"/>
</dbReference>
<dbReference type="EMBL" id="VXIV02002005">
    <property type="protein sequence ID" value="KAF6027934.1"/>
    <property type="molecule type" value="Genomic_DNA"/>
</dbReference>
<organism evidence="6 7">
    <name type="scientific">Bugula neritina</name>
    <name type="common">Brown bryozoan</name>
    <name type="synonym">Sertularia neritina</name>
    <dbReference type="NCBI Taxonomy" id="10212"/>
    <lineage>
        <taxon>Eukaryota</taxon>
        <taxon>Metazoa</taxon>
        <taxon>Spiralia</taxon>
        <taxon>Lophotrochozoa</taxon>
        <taxon>Bryozoa</taxon>
        <taxon>Gymnolaemata</taxon>
        <taxon>Cheilostomatida</taxon>
        <taxon>Flustrina</taxon>
        <taxon>Buguloidea</taxon>
        <taxon>Bugulidae</taxon>
        <taxon>Bugula</taxon>
    </lineage>
</organism>
<proteinExistence type="inferred from homology"/>